<evidence type="ECO:0000313" key="2">
    <source>
        <dbReference type="EMBL" id="KAL0157936.1"/>
    </source>
</evidence>
<sequence length="53" mass="6113">MNLSFKLLLYHCMISVLIPSILILATHIQVNKSNESTRVISTQEHLEEAFEEQ</sequence>
<proteinExistence type="predicted"/>
<comment type="caution">
    <text evidence="2">The sequence shown here is derived from an EMBL/GenBank/DDBJ whole genome shotgun (WGS) entry which is preliminary data.</text>
</comment>
<feature type="non-terminal residue" evidence="2">
    <location>
        <position position="53"/>
    </location>
</feature>
<protein>
    <submittedName>
        <fullName evidence="2">Uncharacterized protein</fullName>
    </submittedName>
</protein>
<feature type="transmembrane region" description="Helical" evidence="1">
    <location>
        <begin position="7"/>
        <end position="28"/>
    </location>
</feature>
<gene>
    <name evidence="2" type="ORF">M9458_046012</name>
</gene>
<dbReference type="AlphaFoldDB" id="A0ABD0NAA6"/>
<dbReference type="Proteomes" id="UP001529510">
    <property type="component" value="Unassembled WGS sequence"/>
</dbReference>
<accession>A0ABD0NAA6</accession>
<name>A0ABD0NAA6_CIRMR</name>
<evidence type="ECO:0000313" key="3">
    <source>
        <dbReference type="Proteomes" id="UP001529510"/>
    </source>
</evidence>
<keyword evidence="1" id="KW-1133">Transmembrane helix</keyword>
<dbReference type="EMBL" id="JAMKFB020000023">
    <property type="protein sequence ID" value="KAL0157936.1"/>
    <property type="molecule type" value="Genomic_DNA"/>
</dbReference>
<keyword evidence="1" id="KW-0812">Transmembrane</keyword>
<keyword evidence="1" id="KW-0472">Membrane</keyword>
<reference evidence="2 3" key="1">
    <citation type="submission" date="2024-05" db="EMBL/GenBank/DDBJ databases">
        <title>Genome sequencing and assembly of Indian major carp, Cirrhinus mrigala (Hamilton, 1822).</title>
        <authorList>
            <person name="Mohindra V."/>
            <person name="Chowdhury L.M."/>
            <person name="Lal K."/>
            <person name="Jena J.K."/>
        </authorList>
    </citation>
    <scope>NUCLEOTIDE SEQUENCE [LARGE SCALE GENOMIC DNA]</scope>
    <source>
        <strain evidence="2">CM1030</strain>
        <tissue evidence="2">Blood</tissue>
    </source>
</reference>
<keyword evidence="3" id="KW-1185">Reference proteome</keyword>
<organism evidence="2 3">
    <name type="scientific">Cirrhinus mrigala</name>
    <name type="common">Mrigala</name>
    <dbReference type="NCBI Taxonomy" id="683832"/>
    <lineage>
        <taxon>Eukaryota</taxon>
        <taxon>Metazoa</taxon>
        <taxon>Chordata</taxon>
        <taxon>Craniata</taxon>
        <taxon>Vertebrata</taxon>
        <taxon>Euteleostomi</taxon>
        <taxon>Actinopterygii</taxon>
        <taxon>Neopterygii</taxon>
        <taxon>Teleostei</taxon>
        <taxon>Ostariophysi</taxon>
        <taxon>Cypriniformes</taxon>
        <taxon>Cyprinidae</taxon>
        <taxon>Labeoninae</taxon>
        <taxon>Labeonini</taxon>
        <taxon>Cirrhinus</taxon>
    </lineage>
</organism>
<evidence type="ECO:0000256" key="1">
    <source>
        <dbReference type="SAM" id="Phobius"/>
    </source>
</evidence>